<proteinExistence type="predicted"/>
<sequence>MKTERKRQNRAVSKISSAYTTGIGRQRPTADDRARPTISSRLVSKVSRFLQFGFLDSRIEDFIFKISFFNLVTRKTSLEDVWDSIAASIFNPKLSFTFLIIRKVVWNSKRKNNLGKPIEG</sequence>
<evidence type="ECO:0000313" key="2">
    <source>
        <dbReference type="Proteomes" id="UP001060085"/>
    </source>
</evidence>
<comment type="caution">
    <text evidence="1">The sequence shown here is derived from an EMBL/GenBank/DDBJ whole genome shotgun (WGS) entry which is preliminary data.</text>
</comment>
<accession>A0ACC0C8U9</accession>
<protein>
    <submittedName>
        <fullName evidence="1">Uncharacterized protein</fullName>
    </submittedName>
</protein>
<organism evidence="1 2">
    <name type="scientific">Catharanthus roseus</name>
    <name type="common">Madagascar periwinkle</name>
    <name type="synonym">Vinca rosea</name>
    <dbReference type="NCBI Taxonomy" id="4058"/>
    <lineage>
        <taxon>Eukaryota</taxon>
        <taxon>Viridiplantae</taxon>
        <taxon>Streptophyta</taxon>
        <taxon>Embryophyta</taxon>
        <taxon>Tracheophyta</taxon>
        <taxon>Spermatophyta</taxon>
        <taxon>Magnoliopsida</taxon>
        <taxon>eudicotyledons</taxon>
        <taxon>Gunneridae</taxon>
        <taxon>Pentapetalae</taxon>
        <taxon>asterids</taxon>
        <taxon>lamiids</taxon>
        <taxon>Gentianales</taxon>
        <taxon>Apocynaceae</taxon>
        <taxon>Rauvolfioideae</taxon>
        <taxon>Vinceae</taxon>
        <taxon>Catharanthinae</taxon>
        <taxon>Catharanthus</taxon>
    </lineage>
</organism>
<name>A0ACC0C8U9_CATRO</name>
<dbReference type="Proteomes" id="UP001060085">
    <property type="component" value="Linkage Group LG01"/>
</dbReference>
<reference evidence="2" key="1">
    <citation type="journal article" date="2023" name="Nat. Plants">
        <title>Single-cell RNA sequencing provides a high-resolution roadmap for understanding the multicellular compartmentation of specialized metabolism.</title>
        <authorList>
            <person name="Sun S."/>
            <person name="Shen X."/>
            <person name="Li Y."/>
            <person name="Li Y."/>
            <person name="Wang S."/>
            <person name="Li R."/>
            <person name="Zhang H."/>
            <person name="Shen G."/>
            <person name="Guo B."/>
            <person name="Wei J."/>
            <person name="Xu J."/>
            <person name="St-Pierre B."/>
            <person name="Chen S."/>
            <person name="Sun C."/>
        </authorList>
    </citation>
    <scope>NUCLEOTIDE SEQUENCE [LARGE SCALE GENOMIC DNA]</scope>
</reference>
<dbReference type="EMBL" id="CM044701">
    <property type="protein sequence ID" value="KAI5681302.1"/>
    <property type="molecule type" value="Genomic_DNA"/>
</dbReference>
<keyword evidence="2" id="KW-1185">Reference proteome</keyword>
<gene>
    <name evidence="1" type="ORF">M9H77_02529</name>
</gene>
<evidence type="ECO:0000313" key="1">
    <source>
        <dbReference type="EMBL" id="KAI5681302.1"/>
    </source>
</evidence>